<comment type="caution">
    <text evidence="1">The sequence shown here is derived from an EMBL/GenBank/DDBJ whole genome shotgun (WGS) entry which is preliminary data.</text>
</comment>
<accession>W9CA28</accession>
<gene>
    <name evidence="1" type="ORF">SBOR_8214</name>
</gene>
<dbReference type="EMBL" id="AYSA01000506">
    <property type="protein sequence ID" value="ESZ91395.1"/>
    <property type="molecule type" value="Genomic_DNA"/>
</dbReference>
<protein>
    <submittedName>
        <fullName evidence="1">Uncharacterized protein</fullName>
    </submittedName>
</protein>
<dbReference type="Proteomes" id="UP000019487">
    <property type="component" value="Unassembled WGS sequence"/>
</dbReference>
<proteinExistence type="predicted"/>
<name>W9CA28_SCLBF</name>
<evidence type="ECO:0000313" key="1">
    <source>
        <dbReference type="EMBL" id="ESZ91395.1"/>
    </source>
</evidence>
<organism evidence="1 2">
    <name type="scientific">Sclerotinia borealis (strain F-4128)</name>
    <dbReference type="NCBI Taxonomy" id="1432307"/>
    <lineage>
        <taxon>Eukaryota</taxon>
        <taxon>Fungi</taxon>
        <taxon>Dikarya</taxon>
        <taxon>Ascomycota</taxon>
        <taxon>Pezizomycotina</taxon>
        <taxon>Leotiomycetes</taxon>
        <taxon>Helotiales</taxon>
        <taxon>Sclerotiniaceae</taxon>
        <taxon>Sclerotinia</taxon>
    </lineage>
</organism>
<dbReference type="HOGENOM" id="CLU_2016543_0_0_1"/>
<keyword evidence="2" id="KW-1185">Reference proteome</keyword>
<sequence>MSETQPINPINLPRNLHLNANNRRNSMYEWGREPSHGDLDKWEAQLIRQIEIITEAIEWGVRYDFVDEAPDELLEWRNALCNELARMPDIRAYFVDVYNLLHSEENDVHNRTPGNENNQVVRD</sequence>
<dbReference type="OrthoDB" id="10642253at2759"/>
<evidence type="ECO:0000313" key="2">
    <source>
        <dbReference type="Proteomes" id="UP000019487"/>
    </source>
</evidence>
<dbReference type="AlphaFoldDB" id="W9CA28"/>
<reference evidence="1 2" key="1">
    <citation type="journal article" date="2014" name="Genome Announc.">
        <title>Draft genome sequence of Sclerotinia borealis, a psychrophilic plant pathogenic fungus.</title>
        <authorList>
            <person name="Mardanov A.V."/>
            <person name="Beletsky A.V."/>
            <person name="Kadnikov V.V."/>
            <person name="Ignatov A.N."/>
            <person name="Ravin N.V."/>
        </authorList>
    </citation>
    <scope>NUCLEOTIDE SEQUENCE [LARGE SCALE GENOMIC DNA]</scope>
    <source>
        <strain evidence="2">F-4157</strain>
    </source>
</reference>